<feature type="transmembrane region" description="Helical" evidence="5">
    <location>
        <begin position="86"/>
        <end position="112"/>
    </location>
</feature>
<evidence type="ECO:0000256" key="1">
    <source>
        <dbReference type="ARBA" id="ARBA00004141"/>
    </source>
</evidence>
<protein>
    <submittedName>
        <fullName evidence="8">ADP-ribosylation factor-like protein 6-interacting protein 1</fullName>
    </submittedName>
</protein>
<dbReference type="RefSeq" id="XP_013790134.1">
    <property type="nucleotide sequence ID" value="XM_013934680.2"/>
</dbReference>
<gene>
    <name evidence="8" type="primary">LOC106473994</name>
</gene>
<evidence type="ECO:0000256" key="4">
    <source>
        <dbReference type="ARBA" id="ARBA00023136"/>
    </source>
</evidence>
<name>A0ABM1BWQ0_LIMPO</name>
<keyword evidence="7" id="KW-1185">Reference proteome</keyword>
<keyword evidence="3 5" id="KW-1133">Transmembrane helix</keyword>
<evidence type="ECO:0000256" key="3">
    <source>
        <dbReference type="ARBA" id="ARBA00022989"/>
    </source>
</evidence>
<dbReference type="Proteomes" id="UP000694941">
    <property type="component" value="Unplaced"/>
</dbReference>
<evidence type="ECO:0000256" key="5">
    <source>
        <dbReference type="SAM" id="Phobius"/>
    </source>
</evidence>
<feature type="domain" description="RETREG1-3/ARL6IP-like N-terminal reticulon-homology" evidence="6">
    <location>
        <begin position="45"/>
        <end position="209"/>
    </location>
</feature>
<dbReference type="PANTHER" id="PTHR20952">
    <property type="entry name" value="ADP-RIBOSYLATION-LIKE FACTOR 6-INTERACTING PROTEIN"/>
    <property type="match status" value="1"/>
</dbReference>
<dbReference type="GeneID" id="106473994"/>
<keyword evidence="2 5" id="KW-0812">Transmembrane</keyword>
<dbReference type="CDD" id="cd22559">
    <property type="entry name" value="Arl6IP1"/>
    <property type="match status" value="1"/>
</dbReference>
<dbReference type="PANTHER" id="PTHR20952:SF0">
    <property type="entry name" value="ADP-RIBOSYLATION FACTOR-LIKE PROTEIN 6-INTERACTING PROTEIN 1"/>
    <property type="match status" value="1"/>
</dbReference>
<sequence length="216" mass="24679">MADELEVSTTDNSDKTNLCRNLDDQVSADEEDQVKTLKYNLDGWKKVLHPFYSILMWEQPYYPAILAVMVTLEFILLWYFEPSLLTTLSLLGVTVCVADYAVPIVCVTFFDATKWTDAEERKFEEICKSVILVKQQTCDFWTSVIQLRDTKPVLYFVSVMSVLLLVAWIGSVINNLVLAYFLELGLVMLPGLKHQGILQNSINQVKNILGQKIKKN</sequence>
<accession>A0ABM1BWQ0</accession>
<dbReference type="InterPro" id="IPR052114">
    <property type="entry name" value="ER_autophagy_membrane_reg"/>
</dbReference>
<organism evidence="7 8">
    <name type="scientific">Limulus polyphemus</name>
    <name type="common">Atlantic horseshoe crab</name>
    <dbReference type="NCBI Taxonomy" id="6850"/>
    <lineage>
        <taxon>Eukaryota</taxon>
        <taxon>Metazoa</taxon>
        <taxon>Ecdysozoa</taxon>
        <taxon>Arthropoda</taxon>
        <taxon>Chelicerata</taxon>
        <taxon>Merostomata</taxon>
        <taxon>Xiphosura</taxon>
        <taxon>Limulidae</taxon>
        <taxon>Limulus</taxon>
    </lineage>
</organism>
<evidence type="ECO:0000256" key="2">
    <source>
        <dbReference type="ARBA" id="ARBA00022692"/>
    </source>
</evidence>
<feature type="transmembrane region" description="Helical" evidence="5">
    <location>
        <begin position="61"/>
        <end position="80"/>
    </location>
</feature>
<evidence type="ECO:0000259" key="6">
    <source>
        <dbReference type="Pfam" id="PF24456"/>
    </source>
</evidence>
<evidence type="ECO:0000313" key="8">
    <source>
        <dbReference type="RefSeq" id="XP_013790134.1"/>
    </source>
</evidence>
<reference evidence="8" key="1">
    <citation type="submission" date="2025-08" db="UniProtKB">
        <authorList>
            <consortium name="RefSeq"/>
        </authorList>
    </citation>
    <scope>IDENTIFICATION</scope>
    <source>
        <tissue evidence="8">Muscle</tissue>
    </source>
</reference>
<proteinExistence type="predicted"/>
<dbReference type="Pfam" id="PF24456">
    <property type="entry name" value="RHD_RETREG1-3"/>
    <property type="match status" value="1"/>
</dbReference>
<dbReference type="InterPro" id="IPR057282">
    <property type="entry name" value="RETREG1-3-like_RHD"/>
</dbReference>
<feature type="transmembrane region" description="Helical" evidence="5">
    <location>
        <begin position="153"/>
        <end position="182"/>
    </location>
</feature>
<evidence type="ECO:0000313" key="7">
    <source>
        <dbReference type="Proteomes" id="UP000694941"/>
    </source>
</evidence>
<keyword evidence="4 5" id="KW-0472">Membrane</keyword>
<comment type="subcellular location">
    <subcellularLocation>
        <location evidence="1">Membrane</location>
        <topology evidence="1">Multi-pass membrane protein</topology>
    </subcellularLocation>
</comment>